<sequence length="79" mass="8863">SHGHLVSVSELKPFQEPDHSKICEGCRCLAKHTDDIWYPATVTDVCDDQLVNVRFDAQKQECTIQVEHIVPLGKVTGVF</sequence>
<dbReference type="PANTHER" id="PTHR46297">
    <property type="entry name" value="ZINC FINGER CCCH-TYPE WITH G PATCH DOMAIN-CONTAINING PROTEIN"/>
    <property type="match status" value="1"/>
</dbReference>
<dbReference type="SUPFAM" id="SSF63748">
    <property type="entry name" value="Tudor/PWWP/MBT"/>
    <property type="match status" value="1"/>
</dbReference>
<dbReference type="AlphaFoldDB" id="A0A0B6YE02"/>
<comment type="subcellular location">
    <subcellularLocation>
        <location evidence="1">Nucleus</location>
    </subcellularLocation>
</comment>
<dbReference type="EMBL" id="HACG01007572">
    <property type="protein sequence ID" value="CEK54437.1"/>
    <property type="molecule type" value="Transcribed_RNA"/>
</dbReference>
<dbReference type="GO" id="GO:0005634">
    <property type="term" value="C:nucleus"/>
    <property type="evidence" value="ECO:0007669"/>
    <property type="project" value="UniProtKB-SubCell"/>
</dbReference>
<proteinExistence type="predicted"/>
<evidence type="ECO:0000256" key="2">
    <source>
        <dbReference type="ARBA" id="ARBA00023242"/>
    </source>
</evidence>
<name>A0A0B6YE02_9EUPU</name>
<protein>
    <recommendedName>
        <fullName evidence="4">Tudor domain-containing protein</fullName>
    </recommendedName>
</protein>
<accession>A0A0B6YE02</accession>
<feature type="non-terminal residue" evidence="3">
    <location>
        <position position="79"/>
    </location>
</feature>
<evidence type="ECO:0000256" key="1">
    <source>
        <dbReference type="ARBA" id="ARBA00004123"/>
    </source>
</evidence>
<reference evidence="3" key="1">
    <citation type="submission" date="2014-12" db="EMBL/GenBank/DDBJ databases">
        <title>Insight into the proteome of Arion vulgaris.</title>
        <authorList>
            <person name="Aradska J."/>
            <person name="Bulat T."/>
            <person name="Smidak R."/>
            <person name="Sarate P."/>
            <person name="Gangsoo J."/>
            <person name="Sialana F."/>
            <person name="Bilban M."/>
            <person name="Lubec G."/>
        </authorList>
    </citation>
    <scope>NUCLEOTIDE SEQUENCE</scope>
    <source>
        <tissue evidence="3">Skin</tissue>
    </source>
</reference>
<organism evidence="3">
    <name type="scientific">Arion vulgaris</name>
    <dbReference type="NCBI Taxonomy" id="1028688"/>
    <lineage>
        <taxon>Eukaryota</taxon>
        <taxon>Metazoa</taxon>
        <taxon>Spiralia</taxon>
        <taxon>Lophotrochozoa</taxon>
        <taxon>Mollusca</taxon>
        <taxon>Gastropoda</taxon>
        <taxon>Heterobranchia</taxon>
        <taxon>Euthyneura</taxon>
        <taxon>Panpulmonata</taxon>
        <taxon>Eupulmonata</taxon>
        <taxon>Stylommatophora</taxon>
        <taxon>Helicina</taxon>
        <taxon>Arionoidea</taxon>
        <taxon>Arionidae</taxon>
        <taxon>Arion</taxon>
    </lineage>
</organism>
<dbReference type="GO" id="GO:0000978">
    <property type="term" value="F:RNA polymerase II cis-regulatory region sequence-specific DNA binding"/>
    <property type="evidence" value="ECO:0007669"/>
    <property type="project" value="TreeGrafter"/>
</dbReference>
<dbReference type="PANTHER" id="PTHR46297:SF1">
    <property type="entry name" value="ZINC FINGER CCCH-TYPE WITH G PATCH DOMAIN-CONTAINING PROTEIN"/>
    <property type="match status" value="1"/>
</dbReference>
<dbReference type="Gene3D" id="2.30.30.140">
    <property type="match status" value="1"/>
</dbReference>
<keyword evidence="2" id="KW-0539">Nucleus</keyword>
<gene>
    <name evidence="3" type="primary">ORF22799</name>
</gene>
<dbReference type="GO" id="GO:0001227">
    <property type="term" value="F:DNA-binding transcription repressor activity, RNA polymerase II-specific"/>
    <property type="evidence" value="ECO:0007669"/>
    <property type="project" value="TreeGrafter"/>
</dbReference>
<dbReference type="CDD" id="cd20384">
    <property type="entry name" value="Tudor_ZGPAT"/>
    <property type="match status" value="1"/>
</dbReference>
<evidence type="ECO:0008006" key="4">
    <source>
        <dbReference type="Google" id="ProtNLM"/>
    </source>
</evidence>
<feature type="non-terminal residue" evidence="3">
    <location>
        <position position="1"/>
    </location>
</feature>
<evidence type="ECO:0000313" key="3">
    <source>
        <dbReference type="EMBL" id="CEK54437.1"/>
    </source>
</evidence>